<dbReference type="EMBL" id="JBJQND010000017">
    <property type="protein sequence ID" value="KAL3842901.1"/>
    <property type="molecule type" value="Genomic_DNA"/>
</dbReference>
<sequence length="325" mass="37248">MVYLCKRPSNCTTEKVEKAITSLLETWQNSFYIGVGISKQHIVNLVSDIVITGNWYGFIIKRCPYVRLCNPKSLLRAARRNEQKHNFFSLLSHVLTKYALLHYPEQYVNADKTGMPLDHKPPIIVKLMPLCTSLCININGWTDSELFKTCITEHFVRHIPPARVALMLIYGHSTHAKLNVVRKYKALGIIIFALHPHTTHINYKSKCSILLEENRGRVVSRFIFGKLFVKVCAKSLISSTIINLFAKCGIHLFQPKLTLQNSSTSAVHDILNKSIYNMFDKSGFSVTNAKKRKPNVHSRALSKDGKQNEKKRKRIMHTKKEMRTI</sequence>
<dbReference type="AlphaFoldDB" id="A0ABD3U0I4"/>
<evidence type="ECO:0000313" key="3">
    <source>
        <dbReference type="Proteomes" id="UP001634394"/>
    </source>
</evidence>
<reference evidence="2 3" key="1">
    <citation type="submission" date="2024-11" db="EMBL/GenBank/DDBJ databases">
        <title>Chromosome-level genome assembly of the freshwater bivalve Anodonta woodiana.</title>
        <authorList>
            <person name="Chen X."/>
        </authorList>
    </citation>
    <scope>NUCLEOTIDE SEQUENCE [LARGE SCALE GENOMIC DNA]</scope>
    <source>
        <strain evidence="2">MN2024</strain>
        <tissue evidence="2">Gills</tissue>
    </source>
</reference>
<dbReference type="Proteomes" id="UP001634394">
    <property type="component" value="Unassembled WGS sequence"/>
</dbReference>
<organism evidence="2 3">
    <name type="scientific">Sinanodonta woodiana</name>
    <name type="common">Chinese pond mussel</name>
    <name type="synonym">Anodonta woodiana</name>
    <dbReference type="NCBI Taxonomy" id="1069815"/>
    <lineage>
        <taxon>Eukaryota</taxon>
        <taxon>Metazoa</taxon>
        <taxon>Spiralia</taxon>
        <taxon>Lophotrochozoa</taxon>
        <taxon>Mollusca</taxon>
        <taxon>Bivalvia</taxon>
        <taxon>Autobranchia</taxon>
        <taxon>Heteroconchia</taxon>
        <taxon>Palaeoheterodonta</taxon>
        <taxon>Unionida</taxon>
        <taxon>Unionoidea</taxon>
        <taxon>Unionidae</taxon>
        <taxon>Unioninae</taxon>
        <taxon>Sinanodonta</taxon>
    </lineage>
</organism>
<evidence type="ECO:0000313" key="2">
    <source>
        <dbReference type="EMBL" id="KAL3842901.1"/>
    </source>
</evidence>
<accession>A0ABD3U0I4</accession>
<proteinExistence type="predicted"/>
<keyword evidence="3" id="KW-1185">Reference proteome</keyword>
<gene>
    <name evidence="2" type="ORF">ACJMK2_020876</name>
</gene>
<protein>
    <recommendedName>
        <fullName evidence="4">DDE-1 domain-containing protein</fullName>
    </recommendedName>
</protein>
<comment type="caution">
    <text evidence="2">The sequence shown here is derived from an EMBL/GenBank/DDBJ whole genome shotgun (WGS) entry which is preliminary data.</text>
</comment>
<evidence type="ECO:0000256" key="1">
    <source>
        <dbReference type="SAM" id="MobiDB-lite"/>
    </source>
</evidence>
<name>A0ABD3U0I4_SINWO</name>
<feature type="region of interest" description="Disordered" evidence="1">
    <location>
        <begin position="291"/>
        <end position="325"/>
    </location>
</feature>
<evidence type="ECO:0008006" key="4">
    <source>
        <dbReference type="Google" id="ProtNLM"/>
    </source>
</evidence>